<organism evidence="2 3">
    <name type="scientific">Streptomyces reniochalinae</name>
    <dbReference type="NCBI Taxonomy" id="2250578"/>
    <lineage>
        <taxon>Bacteria</taxon>
        <taxon>Bacillati</taxon>
        <taxon>Actinomycetota</taxon>
        <taxon>Actinomycetes</taxon>
        <taxon>Kitasatosporales</taxon>
        <taxon>Streptomycetaceae</taxon>
        <taxon>Streptomyces</taxon>
    </lineage>
</organism>
<dbReference type="AlphaFoldDB" id="A0A367EXH4"/>
<proteinExistence type="predicted"/>
<dbReference type="OrthoDB" id="4935320at2"/>
<feature type="transmembrane region" description="Helical" evidence="1">
    <location>
        <begin position="38"/>
        <end position="57"/>
    </location>
</feature>
<keyword evidence="1" id="KW-1133">Transmembrane helix</keyword>
<name>A0A367EXH4_9ACTN</name>
<feature type="transmembrane region" description="Helical" evidence="1">
    <location>
        <begin position="137"/>
        <end position="164"/>
    </location>
</feature>
<keyword evidence="1" id="KW-0472">Membrane</keyword>
<keyword evidence="1" id="KW-0812">Transmembrane</keyword>
<dbReference type="Proteomes" id="UP000253507">
    <property type="component" value="Unassembled WGS sequence"/>
</dbReference>
<evidence type="ECO:0008006" key="4">
    <source>
        <dbReference type="Google" id="ProtNLM"/>
    </source>
</evidence>
<evidence type="ECO:0000313" key="2">
    <source>
        <dbReference type="EMBL" id="RCG22275.1"/>
    </source>
</evidence>
<evidence type="ECO:0000256" key="1">
    <source>
        <dbReference type="SAM" id="Phobius"/>
    </source>
</evidence>
<evidence type="ECO:0000313" key="3">
    <source>
        <dbReference type="Proteomes" id="UP000253507"/>
    </source>
</evidence>
<feature type="transmembrane region" description="Helical" evidence="1">
    <location>
        <begin position="78"/>
        <end position="98"/>
    </location>
</feature>
<gene>
    <name evidence="2" type="ORF">DQ392_07265</name>
</gene>
<keyword evidence="3" id="KW-1185">Reference proteome</keyword>
<accession>A0A367EXH4</accession>
<dbReference type="RefSeq" id="WP_114014668.1">
    <property type="nucleotide sequence ID" value="NZ_QOIM01000025.1"/>
</dbReference>
<feature type="transmembrane region" description="Helical" evidence="1">
    <location>
        <begin position="170"/>
        <end position="189"/>
    </location>
</feature>
<feature type="transmembrane region" description="Helical" evidence="1">
    <location>
        <begin position="104"/>
        <end position="125"/>
    </location>
</feature>
<dbReference type="EMBL" id="QOIM01000025">
    <property type="protein sequence ID" value="RCG22275.1"/>
    <property type="molecule type" value="Genomic_DNA"/>
</dbReference>
<protein>
    <recommendedName>
        <fullName evidence="4">Phosphatase PAP2 family protein</fullName>
    </recommendedName>
</protein>
<sequence>MTTTVRTARLVTDVLQPRNTLLAGLTGLGIAAAGDWTGAPWGLFAALCAGVVPASYIDWERRRGTWGDRHVVDRGQRLPIFLVILGSVGLGALVMLLGRAPADLLVAMVAMWAMTVCLMTVNSVWKISVDAAVASGVVTMLAVVHSPWWLAAYAVVAAVCWSRIALTYHTVAQTVAGAALGGMTSSAWLW</sequence>
<reference evidence="2 3" key="1">
    <citation type="submission" date="2018-06" db="EMBL/GenBank/DDBJ databases">
        <title>Streptomyces reniochalinae sp. nov. and Streptomyces diacarnus sp. nov. from marine sponges.</title>
        <authorList>
            <person name="Li L."/>
        </authorList>
    </citation>
    <scope>NUCLEOTIDE SEQUENCE [LARGE SCALE GENOMIC DNA]</scope>
    <source>
        <strain evidence="2 3">LHW50302</strain>
    </source>
</reference>
<comment type="caution">
    <text evidence="2">The sequence shown here is derived from an EMBL/GenBank/DDBJ whole genome shotgun (WGS) entry which is preliminary data.</text>
</comment>